<feature type="transmembrane region" description="Helical" evidence="1">
    <location>
        <begin position="102"/>
        <end position="121"/>
    </location>
</feature>
<organism evidence="2 3">
    <name type="scientific">Bacillus songklensis</name>
    <dbReference type="NCBI Taxonomy" id="1069116"/>
    <lineage>
        <taxon>Bacteria</taxon>
        <taxon>Bacillati</taxon>
        <taxon>Bacillota</taxon>
        <taxon>Bacilli</taxon>
        <taxon>Bacillales</taxon>
        <taxon>Bacillaceae</taxon>
        <taxon>Bacillus</taxon>
    </lineage>
</organism>
<proteinExistence type="predicted"/>
<feature type="transmembrane region" description="Helical" evidence="1">
    <location>
        <begin position="41"/>
        <end position="66"/>
    </location>
</feature>
<protein>
    <submittedName>
        <fullName evidence="2">Uncharacterized protein</fullName>
    </submittedName>
</protein>
<keyword evidence="1" id="KW-0472">Membrane</keyword>
<dbReference type="RefSeq" id="WP_377912511.1">
    <property type="nucleotide sequence ID" value="NZ_JBHRZT010000020.1"/>
</dbReference>
<sequence length="131" mass="15066">MLRKLMLLAVATASSYLFIQWLPVPKPISLAHIILALVMDPLHYFVAMVAFFLAFLSHSILIKSVVEETYSFMKGRQVRWGEAVICYGAACSFWFLWQAGQWQTILILCFSIVYGMISVDLRRNQVVDTHY</sequence>
<feature type="transmembrane region" description="Helical" evidence="1">
    <location>
        <begin position="78"/>
        <end position="96"/>
    </location>
</feature>
<name>A0ABV8AXR0_9BACI</name>
<dbReference type="Proteomes" id="UP001595752">
    <property type="component" value="Unassembled WGS sequence"/>
</dbReference>
<keyword evidence="1" id="KW-1133">Transmembrane helix</keyword>
<reference evidence="3" key="1">
    <citation type="journal article" date="2019" name="Int. J. Syst. Evol. Microbiol.">
        <title>The Global Catalogue of Microorganisms (GCM) 10K type strain sequencing project: providing services to taxonomists for standard genome sequencing and annotation.</title>
        <authorList>
            <consortium name="The Broad Institute Genomics Platform"/>
            <consortium name="The Broad Institute Genome Sequencing Center for Infectious Disease"/>
            <person name="Wu L."/>
            <person name="Ma J."/>
        </authorList>
    </citation>
    <scope>NUCLEOTIDE SEQUENCE [LARGE SCALE GENOMIC DNA]</scope>
    <source>
        <strain evidence="3">CCUG 61889</strain>
    </source>
</reference>
<evidence type="ECO:0000256" key="1">
    <source>
        <dbReference type="SAM" id="Phobius"/>
    </source>
</evidence>
<evidence type="ECO:0000313" key="2">
    <source>
        <dbReference type="EMBL" id="MFC3882753.1"/>
    </source>
</evidence>
<comment type="caution">
    <text evidence="2">The sequence shown here is derived from an EMBL/GenBank/DDBJ whole genome shotgun (WGS) entry which is preliminary data.</text>
</comment>
<dbReference type="EMBL" id="JBHRZT010000020">
    <property type="protein sequence ID" value="MFC3882753.1"/>
    <property type="molecule type" value="Genomic_DNA"/>
</dbReference>
<keyword evidence="1" id="KW-0812">Transmembrane</keyword>
<keyword evidence="3" id="KW-1185">Reference proteome</keyword>
<accession>A0ABV8AXR0</accession>
<evidence type="ECO:0000313" key="3">
    <source>
        <dbReference type="Proteomes" id="UP001595752"/>
    </source>
</evidence>
<gene>
    <name evidence="2" type="ORF">ACFOU2_04260</name>
</gene>